<dbReference type="Proteomes" id="UP000235672">
    <property type="component" value="Unassembled WGS sequence"/>
</dbReference>
<keyword evidence="3" id="KW-1185">Reference proteome</keyword>
<proteinExistence type="predicted"/>
<evidence type="ECO:0000256" key="1">
    <source>
        <dbReference type="SAM" id="MobiDB-lite"/>
    </source>
</evidence>
<reference evidence="2 3" key="1">
    <citation type="submission" date="2016-05" db="EMBL/GenBank/DDBJ databases">
        <title>A degradative enzymes factory behind the ericoid mycorrhizal symbiosis.</title>
        <authorList>
            <consortium name="DOE Joint Genome Institute"/>
            <person name="Martino E."/>
            <person name="Morin E."/>
            <person name="Grelet G."/>
            <person name="Kuo A."/>
            <person name="Kohler A."/>
            <person name="Daghino S."/>
            <person name="Barry K."/>
            <person name="Choi C."/>
            <person name="Cichocki N."/>
            <person name="Clum A."/>
            <person name="Copeland A."/>
            <person name="Hainaut M."/>
            <person name="Haridas S."/>
            <person name="Labutti K."/>
            <person name="Lindquist E."/>
            <person name="Lipzen A."/>
            <person name="Khouja H.-R."/>
            <person name="Murat C."/>
            <person name="Ohm R."/>
            <person name="Olson A."/>
            <person name="Spatafora J."/>
            <person name="Veneault-Fourrey C."/>
            <person name="Henrissat B."/>
            <person name="Grigoriev I."/>
            <person name="Martin F."/>
            <person name="Perotto S."/>
        </authorList>
    </citation>
    <scope>NUCLEOTIDE SEQUENCE [LARGE SCALE GENOMIC DNA]</scope>
    <source>
        <strain evidence="2 3">UAMH 7357</strain>
    </source>
</reference>
<dbReference type="AlphaFoldDB" id="A0A2J6PQ09"/>
<accession>A0A2J6PQ09</accession>
<feature type="compositionally biased region" description="Basic and acidic residues" evidence="1">
    <location>
        <begin position="307"/>
        <end position="321"/>
    </location>
</feature>
<dbReference type="PANTHER" id="PTHR35391">
    <property type="entry name" value="C2H2-TYPE DOMAIN-CONTAINING PROTEIN-RELATED"/>
    <property type="match status" value="1"/>
</dbReference>
<dbReference type="PANTHER" id="PTHR35391:SF7">
    <property type="entry name" value="C2H2-TYPE DOMAIN-CONTAINING PROTEIN"/>
    <property type="match status" value="1"/>
</dbReference>
<evidence type="ECO:0000313" key="2">
    <source>
        <dbReference type="EMBL" id="PMD16118.1"/>
    </source>
</evidence>
<protein>
    <submittedName>
        <fullName evidence="2">Uncharacterized protein</fullName>
    </submittedName>
</protein>
<feature type="region of interest" description="Disordered" evidence="1">
    <location>
        <begin position="307"/>
        <end position="331"/>
    </location>
</feature>
<feature type="compositionally biased region" description="Polar residues" evidence="1">
    <location>
        <begin position="322"/>
        <end position="331"/>
    </location>
</feature>
<organism evidence="2 3">
    <name type="scientific">Hyaloscypha hepaticicola</name>
    <dbReference type="NCBI Taxonomy" id="2082293"/>
    <lineage>
        <taxon>Eukaryota</taxon>
        <taxon>Fungi</taxon>
        <taxon>Dikarya</taxon>
        <taxon>Ascomycota</taxon>
        <taxon>Pezizomycotina</taxon>
        <taxon>Leotiomycetes</taxon>
        <taxon>Helotiales</taxon>
        <taxon>Hyaloscyphaceae</taxon>
        <taxon>Hyaloscypha</taxon>
    </lineage>
</organism>
<sequence>MDRGTASARSLSSPAASPIAFHGKACSQHFYQLCALLEDAEGQAIYGISHLQVSECSGQFRIWAGNIGALQTIQSASSLDYRLREVPKVSKQVVSLLEDLEEALADVIAIASGERENRANSPVPFTPDFFGDEGINWSETVSGGSEPASGTTSEIQELFQSIPETIAGLFKLSILIRNSSSRDRYAKALSSASKASFNEQFDIDHVGNKFPRLYRDDRAWLRQRLGKAITQRRQYLRYCREHREKLSKISETPNTIEALSEPKIGSTLLAVQGQQSEVVSDAQTVVSRPTSTLAPTTASTVVPAKLDHLEKLEEQSEDDNRSQTSYATSRL</sequence>
<evidence type="ECO:0000313" key="3">
    <source>
        <dbReference type="Proteomes" id="UP000235672"/>
    </source>
</evidence>
<gene>
    <name evidence="2" type="ORF">NA56DRAFT_649723</name>
</gene>
<name>A0A2J6PQ09_9HELO</name>
<dbReference type="STRING" id="1745343.A0A2J6PQ09"/>
<dbReference type="EMBL" id="KZ613508">
    <property type="protein sequence ID" value="PMD16118.1"/>
    <property type="molecule type" value="Genomic_DNA"/>
</dbReference>
<dbReference type="OrthoDB" id="6133115at2759"/>